<dbReference type="GO" id="GO:0004356">
    <property type="term" value="F:glutamine synthetase activity"/>
    <property type="evidence" value="ECO:0007669"/>
    <property type="project" value="InterPro"/>
</dbReference>
<evidence type="ECO:0000259" key="2">
    <source>
        <dbReference type="PROSITE" id="PS51987"/>
    </source>
</evidence>
<reference evidence="3" key="1">
    <citation type="submission" date="2020-05" db="EMBL/GenBank/DDBJ databases">
        <authorList>
            <person name="Chiriac C."/>
            <person name="Salcher M."/>
            <person name="Ghai R."/>
            <person name="Kavagutti S V."/>
        </authorList>
    </citation>
    <scope>NUCLEOTIDE SEQUENCE</scope>
</reference>
<dbReference type="PANTHER" id="PTHR43785">
    <property type="entry name" value="GAMMA-GLUTAMYLPUTRESCINE SYNTHETASE"/>
    <property type="match status" value="1"/>
</dbReference>
<dbReference type="PROSITE" id="PS51987">
    <property type="entry name" value="GS_CATALYTIC"/>
    <property type="match status" value="1"/>
</dbReference>
<dbReference type="SUPFAM" id="SSF55931">
    <property type="entry name" value="Glutamine synthetase/guanido kinase"/>
    <property type="match status" value="1"/>
</dbReference>
<keyword evidence="1" id="KW-0436">Ligase</keyword>
<dbReference type="SUPFAM" id="SSF54368">
    <property type="entry name" value="Glutamine synthetase, N-terminal domain"/>
    <property type="match status" value="1"/>
</dbReference>
<dbReference type="AlphaFoldDB" id="A0A6J6MFK6"/>
<dbReference type="Gene3D" id="3.30.590.10">
    <property type="entry name" value="Glutamine synthetase/guanido kinase, catalytic domain"/>
    <property type="match status" value="1"/>
</dbReference>
<accession>A0A6J6MFK6</accession>
<evidence type="ECO:0000256" key="1">
    <source>
        <dbReference type="ARBA" id="ARBA00022598"/>
    </source>
</evidence>
<dbReference type="EMBL" id="CAEZWW010000060">
    <property type="protein sequence ID" value="CAB4671465.1"/>
    <property type="molecule type" value="Genomic_DNA"/>
</dbReference>
<gene>
    <name evidence="3" type="ORF">UFOPK2310_00634</name>
</gene>
<feature type="domain" description="GS catalytic" evidence="2">
    <location>
        <begin position="115"/>
        <end position="449"/>
    </location>
</feature>
<dbReference type="Pfam" id="PF00120">
    <property type="entry name" value="Gln-synt_C"/>
    <property type="match status" value="1"/>
</dbReference>
<sequence length="449" mass="49926">MQQELTDVRRELETQNIDILRLIWTDVLGLTRSKDITVSQLERAAGHGPAFCQATWTTTTRGDVLDGHGSLQDGLSDMVSRLDASTIKALPWEPGVAYAIADIDEPDGTPNAISPRGLLRRVVEEYKALGLLPVVGPELEFYFAHRPNGQWERVINKTGRVYQTGSLVDPDGTFLHLLRMIDRLNIGAFAGNHEFCPSQYEINLWHGDALEAADRTFLFKTAVKDITNRRGIMSTFIGKPFGDEGGSGFHLHFSVTDVNDTNMMRDPDGELSLIAKRMIAGVLEHAPALVAFCNPTVNAYKRLGPDTMAPSRANWGYDNRTTFVRIPPERGSGSRIEVRIGDGAANPYVMIAAILAAALDGLSRQLVCPPHSEGWSYTDESRPVLPLSLTDSLNAMRADTYLVGILGEPFVEAFETLKRDEVRRYEEAVEDPATREVTQWEIDEYFEDF</sequence>
<name>A0A6J6MFK6_9ZZZZ</name>
<dbReference type="GO" id="GO:0006542">
    <property type="term" value="P:glutamine biosynthetic process"/>
    <property type="evidence" value="ECO:0007669"/>
    <property type="project" value="InterPro"/>
</dbReference>
<dbReference type="Gene3D" id="3.10.20.70">
    <property type="entry name" value="Glutamine synthetase, N-terminal domain"/>
    <property type="match status" value="1"/>
</dbReference>
<organism evidence="3">
    <name type="scientific">freshwater metagenome</name>
    <dbReference type="NCBI Taxonomy" id="449393"/>
    <lineage>
        <taxon>unclassified sequences</taxon>
        <taxon>metagenomes</taxon>
        <taxon>ecological metagenomes</taxon>
    </lineage>
</organism>
<dbReference type="PANTHER" id="PTHR43785:SF12">
    <property type="entry name" value="TYPE-1 GLUTAMINE SYNTHETASE 2"/>
    <property type="match status" value="1"/>
</dbReference>
<dbReference type="InterPro" id="IPR014746">
    <property type="entry name" value="Gln_synth/guanido_kin_cat_dom"/>
</dbReference>
<dbReference type="InterPro" id="IPR036651">
    <property type="entry name" value="Gln_synt_N_sf"/>
</dbReference>
<protein>
    <submittedName>
        <fullName evidence="3">Unannotated protein</fullName>
    </submittedName>
</protein>
<proteinExistence type="predicted"/>
<dbReference type="InterPro" id="IPR008146">
    <property type="entry name" value="Gln_synth_cat_dom"/>
</dbReference>
<dbReference type="SMART" id="SM01230">
    <property type="entry name" value="Gln-synt_C"/>
    <property type="match status" value="1"/>
</dbReference>
<evidence type="ECO:0000313" key="3">
    <source>
        <dbReference type="EMBL" id="CAB4671465.1"/>
    </source>
</evidence>